<dbReference type="Pfam" id="PF02826">
    <property type="entry name" value="2-Hacid_dh_C"/>
    <property type="match status" value="1"/>
</dbReference>
<dbReference type="InterPro" id="IPR058205">
    <property type="entry name" value="D-LDH-like"/>
</dbReference>
<dbReference type="Pfam" id="PF00027">
    <property type="entry name" value="cNMP_binding"/>
    <property type="match status" value="1"/>
</dbReference>
<dbReference type="PROSITE" id="PS00065">
    <property type="entry name" value="D_2_HYDROXYACID_DH_1"/>
    <property type="match status" value="1"/>
</dbReference>
<proteinExistence type="inferred from homology"/>
<sequence>MGQEILNSLPLFKELDKKTTDHLLDLFKEKTFLKGDALYSIGDIHREVFILKSGHVAIYNNKKEKIKTLDNISAFGFTSLFIDKPTCSHTLIAETDVEVFYATRQEFEDLAYHNPAITSCILKYIASELRYWRDGPVDYIQSKEKHVFMVFDAKSYDRKYFGLLEEQFAAINYEVVYIESKLTRETVALAKKAKIVCAFVNDVISEDVVQRLHAFGVEMIAMRCAGFNNVDLKACDQAKLSVARVPAYSPYAVAEHAITLIMSLNRKIPQAYNRTRIGDFTLSTALTGFDLHGKTVGVIGTGKIGKILCGILIGFGCKLVCYDIFRDKELLANPNARYVDELDELYAVADIISLHSPLLPSTKHMINKESINKMKNGVMLINTSRGGLIDTLDLIDGLKTGKIGYAGLDVYEGEGEYFFENWTAQVIKDDLLSRLLSFNNVIVTSHQAFLTHEALENISHTTFTNVQEFVAGKKLDQLTNTCNNMK</sequence>
<dbReference type="InterPro" id="IPR000595">
    <property type="entry name" value="cNMP-bd_dom"/>
</dbReference>
<dbReference type="Gene3D" id="2.60.120.10">
    <property type="entry name" value="Jelly Rolls"/>
    <property type="match status" value="1"/>
</dbReference>
<dbReference type="InterPro" id="IPR036291">
    <property type="entry name" value="NAD(P)-bd_dom_sf"/>
</dbReference>
<dbReference type="Gene3D" id="3.40.50.720">
    <property type="entry name" value="NAD(P)-binding Rossmann-like Domain"/>
    <property type="match status" value="2"/>
</dbReference>
<dbReference type="PANTHER" id="PTHR43026">
    <property type="entry name" value="2-HYDROXYACID DEHYDROGENASE HOMOLOG 1-RELATED"/>
    <property type="match status" value="1"/>
</dbReference>
<dbReference type="SUPFAM" id="SSF51735">
    <property type="entry name" value="NAD(P)-binding Rossmann-fold domains"/>
    <property type="match status" value="1"/>
</dbReference>
<organism evidence="6 7">
    <name type="scientific">Boothiomyces macroporosus</name>
    <dbReference type="NCBI Taxonomy" id="261099"/>
    <lineage>
        <taxon>Eukaryota</taxon>
        <taxon>Fungi</taxon>
        <taxon>Fungi incertae sedis</taxon>
        <taxon>Chytridiomycota</taxon>
        <taxon>Chytridiomycota incertae sedis</taxon>
        <taxon>Chytridiomycetes</taxon>
        <taxon>Rhizophydiales</taxon>
        <taxon>Terramycetaceae</taxon>
        <taxon>Boothiomyces</taxon>
    </lineage>
</organism>
<dbReference type="PROSITE" id="PS00671">
    <property type="entry name" value="D_2_HYDROXYACID_DH_3"/>
    <property type="match status" value="1"/>
</dbReference>
<evidence type="ECO:0000256" key="1">
    <source>
        <dbReference type="ARBA" id="ARBA00005854"/>
    </source>
</evidence>
<gene>
    <name evidence="6" type="ORF">HK103_000368</name>
</gene>
<dbReference type="SUPFAM" id="SSF51206">
    <property type="entry name" value="cAMP-binding domain-like"/>
    <property type="match status" value="1"/>
</dbReference>
<name>A0AAD5UFH5_9FUNG</name>
<dbReference type="AlphaFoldDB" id="A0AAD5UFH5"/>
<dbReference type="InterPro" id="IPR018490">
    <property type="entry name" value="cNMP-bd_dom_sf"/>
</dbReference>
<comment type="caution">
    <text evidence="6">The sequence shown here is derived from an EMBL/GenBank/DDBJ whole genome shotgun (WGS) entry which is preliminary data.</text>
</comment>
<accession>A0AAD5UFH5</accession>
<evidence type="ECO:0000256" key="3">
    <source>
        <dbReference type="ARBA" id="ARBA00023027"/>
    </source>
</evidence>
<feature type="domain" description="Cyclic nucleotide-binding" evidence="5">
    <location>
        <begin position="11"/>
        <end position="110"/>
    </location>
</feature>
<dbReference type="SUPFAM" id="SSF52283">
    <property type="entry name" value="Formate/glycerate dehydrogenase catalytic domain-like"/>
    <property type="match status" value="1"/>
</dbReference>
<dbReference type="InterPro" id="IPR029752">
    <property type="entry name" value="D-isomer_DH_CS1"/>
</dbReference>
<dbReference type="PROSITE" id="PS50042">
    <property type="entry name" value="CNMP_BINDING_3"/>
    <property type="match status" value="1"/>
</dbReference>
<dbReference type="SMART" id="SM00100">
    <property type="entry name" value="cNMP"/>
    <property type="match status" value="1"/>
</dbReference>
<dbReference type="InterPro" id="IPR006140">
    <property type="entry name" value="D-isomer_DH_NAD-bd"/>
</dbReference>
<dbReference type="InterPro" id="IPR006139">
    <property type="entry name" value="D-isomer_2_OHA_DH_cat_dom"/>
</dbReference>
<keyword evidence="3" id="KW-0520">NAD</keyword>
<dbReference type="PANTHER" id="PTHR43026:SF1">
    <property type="entry name" value="2-HYDROXYACID DEHYDROGENASE HOMOLOG 1-RELATED"/>
    <property type="match status" value="1"/>
</dbReference>
<dbReference type="GO" id="GO:0016616">
    <property type="term" value="F:oxidoreductase activity, acting on the CH-OH group of donors, NAD or NADP as acceptor"/>
    <property type="evidence" value="ECO:0007669"/>
    <property type="project" value="InterPro"/>
</dbReference>
<keyword evidence="7" id="KW-1185">Reference proteome</keyword>
<dbReference type="Pfam" id="PF00389">
    <property type="entry name" value="2-Hacid_dh"/>
    <property type="match status" value="1"/>
</dbReference>
<evidence type="ECO:0000313" key="6">
    <source>
        <dbReference type="EMBL" id="KAJ3253710.1"/>
    </source>
</evidence>
<dbReference type="Proteomes" id="UP001210925">
    <property type="component" value="Unassembled WGS sequence"/>
</dbReference>
<dbReference type="GO" id="GO:0051287">
    <property type="term" value="F:NAD binding"/>
    <property type="evidence" value="ECO:0007669"/>
    <property type="project" value="InterPro"/>
</dbReference>
<reference evidence="6" key="1">
    <citation type="submission" date="2020-05" db="EMBL/GenBank/DDBJ databases">
        <title>Phylogenomic resolution of chytrid fungi.</title>
        <authorList>
            <person name="Stajich J.E."/>
            <person name="Amses K."/>
            <person name="Simmons R."/>
            <person name="Seto K."/>
            <person name="Myers J."/>
            <person name="Bonds A."/>
            <person name="Quandt C.A."/>
            <person name="Barry K."/>
            <person name="Liu P."/>
            <person name="Grigoriev I."/>
            <person name="Longcore J.E."/>
            <person name="James T.Y."/>
        </authorList>
    </citation>
    <scope>NUCLEOTIDE SEQUENCE</scope>
    <source>
        <strain evidence="6">PLAUS21</strain>
    </source>
</reference>
<dbReference type="PROSITE" id="PS00670">
    <property type="entry name" value="D_2_HYDROXYACID_DH_2"/>
    <property type="match status" value="1"/>
</dbReference>
<evidence type="ECO:0000259" key="5">
    <source>
        <dbReference type="PROSITE" id="PS50042"/>
    </source>
</evidence>
<evidence type="ECO:0000313" key="7">
    <source>
        <dbReference type="Proteomes" id="UP001210925"/>
    </source>
</evidence>
<keyword evidence="2 4" id="KW-0560">Oxidoreductase</keyword>
<dbReference type="InterPro" id="IPR014710">
    <property type="entry name" value="RmlC-like_jellyroll"/>
</dbReference>
<dbReference type="CDD" id="cd00038">
    <property type="entry name" value="CAP_ED"/>
    <property type="match status" value="1"/>
</dbReference>
<dbReference type="CDD" id="cd12183">
    <property type="entry name" value="LDH_like_2"/>
    <property type="match status" value="1"/>
</dbReference>
<dbReference type="InterPro" id="IPR029753">
    <property type="entry name" value="D-isomer_DH_CS"/>
</dbReference>
<comment type="similarity">
    <text evidence="1 4">Belongs to the D-isomer specific 2-hydroxyacid dehydrogenase family.</text>
</comment>
<evidence type="ECO:0000256" key="4">
    <source>
        <dbReference type="RuleBase" id="RU003719"/>
    </source>
</evidence>
<dbReference type="EMBL" id="JADGKB010000102">
    <property type="protein sequence ID" value="KAJ3253710.1"/>
    <property type="molecule type" value="Genomic_DNA"/>
</dbReference>
<protein>
    <recommendedName>
        <fullName evidence="5">Cyclic nucleotide-binding domain-containing protein</fullName>
    </recommendedName>
</protein>
<evidence type="ECO:0000256" key="2">
    <source>
        <dbReference type="ARBA" id="ARBA00023002"/>
    </source>
</evidence>